<dbReference type="AlphaFoldDB" id="A0A1X0QIN2"/>
<dbReference type="VEuPathDB" id="MicrosporidiaDB:A0H76_531"/>
<protein>
    <submittedName>
        <fullName evidence="1">Uncharacterized protein</fullName>
    </submittedName>
</protein>
<dbReference type="EMBL" id="LTAI01000149">
    <property type="protein sequence ID" value="ORD99619.1"/>
    <property type="molecule type" value="Genomic_DNA"/>
</dbReference>
<dbReference type="Proteomes" id="UP000192501">
    <property type="component" value="Unassembled WGS sequence"/>
</dbReference>
<organism evidence="1 2">
    <name type="scientific">Hepatospora eriocheir</name>
    <dbReference type="NCBI Taxonomy" id="1081669"/>
    <lineage>
        <taxon>Eukaryota</taxon>
        <taxon>Fungi</taxon>
        <taxon>Fungi incertae sedis</taxon>
        <taxon>Microsporidia</taxon>
        <taxon>Hepatosporidae</taxon>
        <taxon>Hepatospora</taxon>
    </lineage>
</organism>
<accession>A0A1X0QIN2</accession>
<proteinExistence type="predicted"/>
<reference evidence="1 2" key="1">
    <citation type="journal article" date="2017" name="Environ. Microbiol.">
        <title>Decay of the glycolytic pathway and adaptation to intranuclear parasitism within Enterocytozoonidae microsporidia.</title>
        <authorList>
            <person name="Wiredu Boakye D."/>
            <person name="Jaroenlak P."/>
            <person name="Prachumwat A."/>
            <person name="Williams T.A."/>
            <person name="Bateman K.S."/>
            <person name="Itsathitphaisarn O."/>
            <person name="Sritunyalucksana K."/>
            <person name="Paszkiewicz K.H."/>
            <person name="Moore K.A."/>
            <person name="Stentiford G.D."/>
            <person name="Williams B.A."/>
        </authorList>
    </citation>
    <scope>NUCLEOTIDE SEQUENCE [LARGE SCALE GENOMIC DNA]</scope>
    <source>
        <strain evidence="2">canceri</strain>
    </source>
</reference>
<sequence>MRPVVVNFIKCRQCNSEKLHKLTLDEYIKVENYERSNFEFMSEKIETPECLDFLLDVQSENRSIELTEGDIYEGNKDKIYKFLFGYDVIKGSLYCPDCSKESLIENGILNCIN</sequence>
<evidence type="ECO:0000313" key="2">
    <source>
        <dbReference type="Proteomes" id="UP000192501"/>
    </source>
</evidence>
<name>A0A1X0QIN2_9MICR</name>
<gene>
    <name evidence="1" type="ORF">A0H76_531</name>
</gene>
<evidence type="ECO:0000313" key="1">
    <source>
        <dbReference type="EMBL" id="ORD99619.1"/>
    </source>
</evidence>
<dbReference type="VEuPathDB" id="MicrosporidiaDB:HERIO_1291"/>
<dbReference type="Gene3D" id="2.20.25.10">
    <property type="match status" value="1"/>
</dbReference>
<comment type="caution">
    <text evidence="1">The sequence shown here is derived from an EMBL/GenBank/DDBJ whole genome shotgun (WGS) entry which is preliminary data.</text>
</comment>